<dbReference type="SUPFAM" id="SSF52540">
    <property type="entry name" value="P-loop containing nucleoside triphosphate hydrolases"/>
    <property type="match status" value="1"/>
</dbReference>
<dbReference type="GO" id="GO:0005524">
    <property type="term" value="F:ATP binding"/>
    <property type="evidence" value="ECO:0007669"/>
    <property type="project" value="UniProtKB-KW"/>
</dbReference>
<dbReference type="GO" id="GO:0005634">
    <property type="term" value="C:nucleus"/>
    <property type="evidence" value="ECO:0007669"/>
    <property type="project" value="UniProtKB-SubCell"/>
</dbReference>
<evidence type="ECO:0000256" key="2">
    <source>
        <dbReference type="ARBA" id="ARBA00022741"/>
    </source>
</evidence>
<evidence type="ECO:0000313" key="7">
    <source>
        <dbReference type="EMBL" id="KAL0380032.1"/>
    </source>
</evidence>
<protein>
    <submittedName>
        <fullName evidence="7">SNF2 domain-containing protein CLASSY 3</fullName>
    </submittedName>
</protein>
<evidence type="ECO:0000256" key="4">
    <source>
        <dbReference type="ARBA" id="ARBA00022840"/>
    </source>
</evidence>
<reference evidence="7" key="2">
    <citation type="journal article" date="2024" name="Plant">
        <title>Genomic evolution and insights into agronomic trait innovations of Sesamum species.</title>
        <authorList>
            <person name="Miao H."/>
            <person name="Wang L."/>
            <person name="Qu L."/>
            <person name="Liu H."/>
            <person name="Sun Y."/>
            <person name="Le M."/>
            <person name="Wang Q."/>
            <person name="Wei S."/>
            <person name="Zheng Y."/>
            <person name="Lin W."/>
            <person name="Duan Y."/>
            <person name="Cao H."/>
            <person name="Xiong S."/>
            <person name="Wang X."/>
            <person name="Wei L."/>
            <person name="Li C."/>
            <person name="Ma Q."/>
            <person name="Ju M."/>
            <person name="Zhao R."/>
            <person name="Li G."/>
            <person name="Mu C."/>
            <person name="Tian Q."/>
            <person name="Mei H."/>
            <person name="Zhang T."/>
            <person name="Gao T."/>
            <person name="Zhang H."/>
        </authorList>
    </citation>
    <scope>NUCLEOTIDE SEQUENCE</scope>
    <source>
        <strain evidence="7">G01</strain>
    </source>
</reference>
<keyword evidence="3" id="KW-0378">Hydrolase</keyword>
<comment type="subcellular location">
    <subcellularLocation>
        <location evidence="1">Nucleus</location>
    </subcellularLocation>
</comment>
<evidence type="ECO:0000256" key="6">
    <source>
        <dbReference type="SAM" id="MobiDB-lite"/>
    </source>
</evidence>
<comment type="caution">
    <text evidence="7">The sequence shown here is derived from an EMBL/GenBank/DDBJ whole genome shotgun (WGS) entry which is preliminary data.</text>
</comment>
<dbReference type="InterPro" id="IPR044567">
    <property type="entry name" value="CLSY/DRD1"/>
</dbReference>
<evidence type="ECO:0000256" key="5">
    <source>
        <dbReference type="ARBA" id="ARBA00023242"/>
    </source>
</evidence>
<dbReference type="EMBL" id="JACGWK010000001">
    <property type="protein sequence ID" value="KAL0380032.1"/>
    <property type="molecule type" value="Genomic_DNA"/>
</dbReference>
<name>A0AAW2RIZ1_9LAMI</name>
<proteinExistence type="predicted"/>
<dbReference type="PANTHER" id="PTHR45821">
    <property type="entry name" value="SNF2 DOMAIN-CONTAINING PROTEIN CLASSY 2-RELATED"/>
    <property type="match status" value="1"/>
</dbReference>
<reference evidence="7" key="1">
    <citation type="submission" date="2020-06" db="EMBL/GenBank/DDBJ databases">
        <authorList>
            <person name="Li T."/>
            <person name="Hu X."/>
            <person name="Zhang T."/>
            <person name="Song X."/>
            <person name="Zhang H."/>
            <person name="Dai N."/>
            <person name="Sheng W."/>
            <person name="Hou X."/>
            <person name="Wei L."/>
        </authorList>
    </citation>
    <scope>NUCLEOTIDE SEQUENCE</scope>
    <source>
        <strain evidence="7">G01</strain>
        <tissue evidence="7">Leaf</tissue>
    </source>
</reference>
<dbReference type="GO" id="GO:0080188">
    <property type="term" value="P:gene silencing by siRNA-directed DNA methylation"/>
    <property type="evidence" value="ECO:0007669"/>
    <property type="project" value="InterPro"/>
</dbReference>
<evidence type="ECO:0000256" key="3">
    <source>
        <dbReference type="ARBA" id="ARBA00022806"/>
    </source>
</evidence>
<evidence type="ECO:0000256" key="1">
    <source>
        <dbReference type="ARBA" id="ARBA00004123"/>
    </source>
</evidence>
<feature type="compositionally biased region" description="Basic and acidic residues" evidence="6">
    <location>
        <begin position="925"/>
        <end position="936"/>
    </location>
</feature>
<keyword evidence="3" id="KW-0347">Helicase</keyword>
<feature type="region of interest" description="Disordered" evidence="6">
    <location>
        <begin position="831"/>
        <end position="854"/>
    </location>
</feature>
<feature type="region of interest" description="Disordered" evidence="6">
    <location>
        <begin position="534"/>
        <end position="580"/>
    </location>
</feature>
<feature type="compositionally biased region" description="Basic and acidic residues" evidence="6">
    <location>
        <begin position="566"/>
        <end position="580"/>
    </location>
</feature>
<feature type="region of interest" description="Disordered" evidence="6">
    <location>
        <begin position="895"/>
        <end position="936"/>
    </location>
</feature>
<keyword evidence="5" id="KW-0539">Nucleus</keyword>
<sequence length="1351" mass="151680">MSDRQSKNYDEATNVFSLQVDERTRSKRGACYETIAEAQRISSISQNVEATKKSNGLGISAPVAHRKRKTTMGKLQGYASSCKNVIEIGLDGQSVPHECQRQKTRRRIQLKPTLRVGENVSGAFLEKEIRVFKIPEVGNKNGDMDLKEVEIERINVAEFREAALLKKKGNKNGDMDLEEIGIERIDEAEFKSKRTLSTSNMRLSTRQGFSDGFSAARSLKNVYMSRNISSADLYRCFSPEDAGDGSGQGHFVQKGNETDDMVCKKTETDNTSRIEFRTKIHSKSKIGTSTGQGINEDHFVAPLRRKTGGAIENIFSAGRCQSSPPEHAEWPDKSCAIIQKGSDNEDMEFEENAIEINEESDFVYQKTHLLSNMGPSTKGVQSEGYSAATSKKDVGTVGRRTLSADCCKSSCPQNTCHGSDSEDMVPELHIKKTSEAEFRSQKTHSESMIGPSMVQELSENHSAANSRKNVYGAGEEKGCTSSKEIKIEGIDEANSNNKISRFAPYATSSTGQGANEGYSAAKFQKNVDMVIEISSDNGSGSFSSEDASEDSDMGQTDESSSFAEKGNNDKDVDPKKNGIEKIDESEFRNYMAYVVPKVGSSIAQALNDGHIAATSRDNVKGMNKKISSEKNNGKRKKIEVSAYSRRKENDEDRNRNLDDDVENCSGEYISAYSSSQSNSDSVDAFPQDDEISSYGADYDLNIGIASRTRSRMGIVRKHLEVEIVPLNDSDSSYTDGRFYSSDDDGYEGDSSCNSDEVGLLCSYGKACKLQNNVLVEESAGNREACDKQEESAVKYASDRRHFSNLQNEETNCNEHTVRRQEFSLRTRKLGNDLSSKQTNGGKAHRRCETNTENKEINRILHDDVNAAEGSKDWCNGKKGNLQVFTYSKQSFPEKDCNKVEEGDGLQPKHQAQASMRKQRKAAPTHSKDFDHSSDDNIQEKSETISDFHCVSKCDKVHVADQIKKMTKRKPFFPKHYDFCRMLVDSVLKRGPVLEMKETDHEAMQEPEAQTQSTLPTKFRFEDEVPKEVEKTEYQKEMEGLFAELDFNWALEELGSFVYPEADQENAKDRVEETQHARCIRGKHELVLQDDQGLICIYCRHLELGPRDILPEWVEKTCTESERKRYSETEQLLEFDGFHLQSSKDNFAEFNSSANGTVWSIKPGIRESMYEHQQEGFEFLWKNLAGSINLDELKSTDPGGVGGCIISHAPGTGKTRLTIVFLESYLKLFPNCRPVIITPASMLLTWEEEFRKWNVEFPFYNLNNLEFLGKENKNALRLLAGAKRGNKDAIRMVKIYSWNMGRSILGISYSLFEKLTGEKYIKEKTTEKRERVIIDGKTKALRKILLEKPGLV</sequence>
<accession>A0AAW2RIZ1</accession>
<dbReference type="GO" id="GO:0004386">
    <property type="term" value="F:helicase activity"/>
    <property type="evidence" value="ECO:0007669"/>
    <property type="project" value="UniProtKB-KW"/>
</dbReference>
<keyword evidence="2" id="KW-0547">Nucleotide-binding</keyword>
<feature type="compositionally biased region" description="Low complexity" evidence="6">
    <location>
        <begin position="534"/>
        <end position="545"/>
    </location>
</feature>
<feature type="compositionally biased region" description="Polar residues" evidence="6">
    <location>
        <begin position="553"/>
        <end position="562"/>
    </location>
</feature>
<dbReference type="InterPro" id="IPR038718">
    <property type="entry name" value="SNF2-like_sf"/>
</dbReference>
<keyword evidence="4" id="KW-0067">ATP-binding</keyword>
<dbReference type="InterPro" id="IPR027417">
    <property type="entry name" value="P-loop_NTPase"/>
</dbReference>
<organism evidence="7">
    <name type="scientific">Sesamum angustifolium</name>
    <dbReference type="NCBI Taxonomy" id="2727405"/>
    <lineage>
        <taxon>Eukaryota</taxon>
        <taxon>Viridiplantae</taxon>
        <taxon>Streptophyta</taxon>
        <taxon>Embryophyta</taxon>
        <taxon>Tracheophyta</taxon>
        <taxon>Spermatophyta</taxon>
        <taxon>Magnoliopsida</taxon>
        <taxon>eudicotyledons</taxon>
        <taxon>Gunneridae</taxon>
        <taxon>Pentapetalae</taxon>
        <taxon>asterids</taxon>
        <taxon>lamiids</taxon>
        <taxon>Lamiales</taxon>
        <taxon>Pedaliaceae</taxon>
        <taxon>Sesamum</taxon>
    </lineage>
</organism>
<dbReference type="Gene3D" id="3.40.50.10810">
    <property type="entry name" value="Tandem AAA-ATPase domain"/>
    <property type="match status" value="1"/>
</dbReference>
<feature type="region of interest" description="Disordered" evidence="6">
    <location>
        <begin position="616"/>
        <end position="636"/>
    </location>
</feature>
<gene>
    <name evidence="7" type="ORF">Sangu_0067500</name>
</gene>
<dbReference type="PANTHER" id="PTHR45821:SF25">
    <property type="entry name" value="HELICASE ATP-BINDING DOMAIN-CONTAINING PROTEIN"/>
    <property type="match status" value="1"/>
</dbReference>